<dbReference type="Pfam" id="PF02852">
    <property type="entry name" value="Pyr_redox_dim"/>
    <property type="match status" value="1"/>
</dbReference>
<keyword evidence="4 11" id="KW-0274">FAD</keyword>
<evidence type="ECO:0000256" key="2">
    <source>
        <dbReference type="ARBA" id="ARBA00012608"/>
    </source>
</evidence>
<evidence type="ECO:0000256" key="1">
    <source>
        <dbReference type="ARBA" id="ARBA00007532"/>
    </source>
</evidence>
<evidence type="ECO:0000256" key="10">
    <source>
        <dbReference type="PIRSR" id="PIRSR000350-2"/>
    </source>
</evidence>
<dbReference type="EMBL" id="JACIDX010000042">
    <property type="protein sequence ID" value="MBB3957853.1"/>
    <property type="molecule type" value="Genomic_DNA"/>
</dbReference>
<dbReference type="PIRSF" id="PIRSF000350">
    <property type="entry name" value="Mercury_reductase_MerA"/>
    <property type="match status" value="1"/>
</dbReference>
<dbReference type="GO" id="GO:0004148">
    <property type="term" value="F:dihydrolipoyl dehydrogenase (NADH) activity"/>
    <property type="evidence" value="ECO:0007669"/>
    <property type="project" value="UniProtKB-EC"/>
</dbReference>
<comment type="similarity">
    <text evidence="1 13">Belongs to the class-I pyridine nucleotide-disulfide oxidoreductase family.</text>
</comment>
<comment type="miscellaneous">
    <text evidence="13">The active site is a redox-active disulfide bond.</text>
</comment>
<protein>
    <recommendedName>
        <fullName evidence="2 13">Dihydrolipoyl dehydrogenase</fullName>
        <ecNumber evidence="2 13">1.8.1.4</ecNumber>
    </recommendedName>
</protein>
<dbReference type="PANTHER" id="PTHR22912">
    <property type="entry name" value="DISULFIDE OXIDOREDUCTASE"/>
    <property type="match status" value="1"/>
</dbReference>
<feature type="binding site" evidence="11">
    <location>
        <position position="201"/>
    </location>
    <ligand>
        <name>NAD(+)</name>
        <dbReference type="ChEBI" id="CHEBI:57540"/>
    </ligand>
</feature>
<keyword evidence="6 11" id="KW-0520">NAD</keyword>
<keyword evidence="17" id="KW-1185">Reference proteome</keyword>
<feature type="domain" description="FAD/NAD(P)-binding" evidence="15">
    <location>
        <begin position="2"/>
        <end position="326"/>
    </location>
</feature>
<comment type="caution">
    <text evidence="16">The sequence shown here is derived from an EMBL/GenBank/DDBJ whole genome shotgun (WGS) entry which is preliminary data.</text>
</comment>
<name>A0A7W6G8X4_9SPHN</name>
<dbReference type="InterPro" id="IPR023753">
    <property type="entry name" value="FAD/NAD-binding_dom"/>
</dbReference>
<dbReference type="InterPro" id="IPR036188">
    <property type="entry name" value="FAD/NAD-bd_sf"/>
</dbReference>
<keyword evidence="7" id="KW-1015">Disulfide bond</keyword>
<feature type="domain" description="Pyridine nucleotide-disulphide oxidoreductase dimerisation" evidence="14">
    <location>
        <begin position="345"/>
        <end position="454"/>
    </location>
</feature>
<dbReference type="InterPro" id="IPR001100">
    <property type="entry name" value="Pyr_nuc-diS_OxRdtase"/>
</dbReference>
<evidence type="ECO:0000313" key="17">
    <source>
        <dbReference type="Proteomes" id="UP000548867"/>
    </source>
</evidence>
<evidence type="ECO:0000313" key="16">
    <source>
        <dbReference type="EMBL" id="MBB3957853.1"/>
    </source>
</evidence>
<keyword evidence="5 13" id="KW-0560">Oxidoreductase</keyword>
<keyword evidence="3 13" id="KW-0285">Flavoprotein</keyword>
<keyword evidence="11" id="KW-0547">Nucleotide-binding</keyword>
<evidence type="ECO:0000256" key="8">
    <source>
        <dbReference type="ARBA" id="ARBA00023284"/>
    </source>
</evidence>
<dbReference type="EC" id="1.8.1.4" evidence="2 13"/>
<dbReference type="InterPro" id="IPR004099">
    <property type="entry name" value="Pyr_nucl-diS_OxRdtase_dimer"/>
</dbReference>
<evidence type="ECO:0000256" key="13">
    <source>
        <dbReference type="RuleBase" id="RU003692"/>
    </source>
</evidence>
<organism evidence="16 17">
    <name type="scientific">Novosphingobium sediminicola</name>
    <dbReference type="NCBI Taxonomy" id="563162"/>
    <lineage>
        <taxon>Bacteria</taxon>
        <taxon>Pseudomonadati</taxon>
        <taxon>Pseudomonadota</taxon>
        <taxon>Alphaproteobacteria</taxon>
        <taxon>Sphingomonadales</taxon>
        <taxon>Sphingomonadaceae</taxon>
        <taxon>Novosphingobium</taxon>
    </lineage>
</organism>
<keyword evidence="8 13" id="KW-0676">Redox-active center</keyword>
<dbReference type="FunFam" id="3.30.390.30:FF:000001">
    <property type="entry name" value="Dihydrolipoyl dehydrogenase"/>
    <property type="match status" value="1"/>
</dbReference>
<feature type="binding site" evidence="11">
    <location>
        <begin position="141"/>
        <end position="143"/>
    </location>
    <ligand>
        <name>FAD</name>
        <dbReference type="ChEBI" id="CHEBI:57692"/>
    </ligand>
</feature>
<comment type="cofactor">
    <cofactor evidence="11 13">
        <name>FAD</name>
        <dbReference type="ChEBI" id="CHEBI:57692"/>
    </cofactor>
    <text evidence="11 13">Binds 1 FAD per subunit.</text>
</comment>
<dbReference type="InterPro" id="IPR050151">
    <property type="entry name" value="Class-I_Pyr_Nuc-Dis_Oxidored"/>
</dbReference>
<gene>
    <name evidence="16" type="ORF">GGR38_004828</name>
</gene>
<feature type="binding site" evidence="11">
    <location>
        <position position="270"/>
    </location>
    <ligand>
        <name>NAD(+)</name>
        <dbReference type="ChEBI" id="CHEBI:57540"/>
    </ligand>
</feature>
<evidence type="ECO:0000256" key="5">
    <source>
        <dbReference type="ARBA" id="ARBA00023002"/>
    </source>
</evidence>
<dbReference type="PRINTS" id="PR00368">
    <property type="entry name" value="FADPNR"/>
</dbReference>
<sequence>MYDVIIIGGGPGGYNAAIRAGQLGLSVAVVEGARHLGGTCLNVGCMPAKSLLHASEMYDMARTEFANLGIAVEPRLDLAQMMAQKSDAVAKLVKGVEFLFRKNKVEWIRGWGHLQGEGRVRVTGPTGEISAIEGRDIVIATGSRPSTLPGVCIDRRNIVTSTEALSFSQVPSRLIVIGAGVVGLEMGSIWRRLGSEVTVLEYADTILPGTDREAAKTLERSLRKQGMNIRLGVRVVAAEATEDGAIVTIDAGAGKEAEKLHADKVLVAVGRRAFTDGLGLDAIGITLDARGAIPHDGHYRTSVPGVWVIGDVTHGPMLAHKAEEEAIKCIETIAGRISARDDDDIPIVVYTRPEMAAVGASEEELTEAGIEFRVGRFQFMANGRARLNHETDGLVKMLVDAGSDRILGVHMIGSQVGEMIAEARIALTFGATAEDVARTIHPHPTRSEALRQAAMDSAGWAMQA</sequence>
<dbReference type="Gene3D" id="3.30.390.30">
    <property type="match status" value="1"/>
</dbReference>
<evidence type="ECO:0000256" key="9">
    <source>
        <dbReference type="ARBA" id="ARBA00049187"/>
    </source>
</evidence>
<feature type="binding site" evidence="11">
    <location>
        <begin position="178"/>
        <end position="185"/>
    </location>
    <ligand>
        <name>NAD(+)</name>
        <dbReference type="ChEBI" id="CHEBI:57540"/>
    </ligand>
</feature>
<proteinExistence type="inferred from homology"/>
<dbReference type="PROSITE" id="PS00076">
    <property type="entry name" value="PYRIDINE_REDOX_1"/>
    <property type="match status" value="1"/>
</dbReference>
<dbReference type="InterPro" id="IPR006258">
    <property type="entry name" value="Lipoamide_DH"/>
</dbReference>
<evidence type="ECO:0000256" key="3">
    <source>
        <dbReference type="ARBA" id="ARBA00022630"/>
    </source>
</evidence>
<dbReference type="GO" id="GO:0005737">
    <property type="term" value="C:cytoplasm"/>
    <property type="evidence" value="ECO:0007669"/>
    <property type="project" value="UniProtKB-ARBA"/>
</dbReference>
<dbReference type="InterPro" id="IPR016156">
    <property type="entry name" value="FAD/NAD-linked_Rdtase_dimer_sf"/>
</dbReference>
<evidence type="ECO:0000256" key="4">
    <source>
        <dbReference type="ARBA" id="ARBA00022827"/>
    </source>
</evidence>
<dbReference type="RefSeq" id="WP_183629474.1">
    <property type="nucleotide sequence ID" value="NZ_JACIDX010000042.1"/>
</dbReference>
<evidence type="ECO:0000256" key="7">
    <source>
        <dbReference type="ARBA" id="ARBA00023157"/>
    </source>
</evidence>
<dbReference type="GO" id="GO:0050660">
    <property type="term" value="F:flavin adenine dinucleotide binding"/>
    <property type="evidence" value="ECO:0007669"/>
    <property type="project" value="InterPro"/>
</dbReference>
<dbReference type="PRINTS" id="PR00411">
    <property type="entry name" value="PNDRDTASEI"/>
</dbReference>
<evidence type="ECO:0000256" key="12">
    <source>
        <dbReference type="PIRSR" id="PIRSR000350-4"/>
    </source>
</evidence>
<dbReference type="Pfam" id="PF07992">
    <property type="entry name" value="Pyr_redox_2"/>
    <property type="match status" value="1"/>
</dbReference>
<dbReference type="Gene3D" id="3.50.50.60">
    <property type="entry name" value="FAD/NAD(P)-binding domain"/>
    <property type="match status" value="2"/>
</dbReference>
<evidence type="ECO:0000256" key="11">
    <source>
        <dbReference type="PIRSR" id="PIRSR000350-3"/>
    </source>
</evidence>
<dbReference type="SUPFAM" id="SSF51905">
    <property type="entry name" value="FAD/NAD(P)-binding domain"/>
    <property type="match status" value="1"/>
</dbReference>
<feature type="binding site" evidence="11">
    <location>
        <begin position="317"/>
        <end position="320"/>
    </location>
    <ligand>
        <name>FAD</name>
        <dbReference type="ChEBI" id="CHEBI:57692"/>
    </ligand>
</feature>
<dbReference type="PANTHER" id="PTHR22912:SF151">
    <property type="entry name" value="DIHYDROLIPOYL DEHYDROGENASE, MITOCHONDRIAL"/>
    <property type="match status" value="1"/>
</dbReference>
<evidence type="ECO:0000259" key="15">
    <source>
        <dbReference type="Pfam" id="PF07992"/>
    </source>
</evidence>
<dbReference type="InterPro" id="IPR012999">
    <property type="entry name" value="Pyr_OxRdtase_I_AS"/>
</dbReference>
<comment type="catalytic activity">
    <reaction evidence="9 13">
        <text>N(6)-[(R)-dihydrolipoyl]-L-lysyl-[protein] + NAD(+) = N(6)-[(R)-lipoyl]-L-lysyl-[protein] + NADH + H(+)</text>
        <dbReference type="Rhea" id="RHEA:15045"/>
        <dbReference type="Rhea" id="RHEA-COMP:10474"/>
        <dbReference type="Rhea" id="RHEA-COMP:10475"/>
        <dbReference type="ChEBI" id="CHEBI:15378"/>
        <dbReference type="ChEBI" id="CHEBI:57540"/>
        <dbReference type="ChEBI" id="CHEBI:57945"/>
        <dbReference type="ChEBI" id="CHEBI:83099"/>
        <dbReference type="ChEBI" id="CHEBI:83100"/>
        <dbReference type="EC" id="1.8.1.4"/>
    </reaction>
</comment>
<evidence type="ECO:0000256" key="6">
    <source>
        <dbReference type="ARBA" id="ARBA00023027"/>
    </source>
</evidence>
<feature type="binding site" evidence="11">
    <location>
        <position position="112"/>
    </location>
    <ligand>
        <name>FAD</name>
        <dbReference type="ChEBI" id="CHEBI:57692"/>
    </ligand>
</feature>
<feature type="disulfide bond" description="Redox-active" evidence="12">
    <location>
        <begin position="40"/>
        <end position="45"/>
    </location>
</feature>
<dbReference type="NCBIfam" id="TIGR01350">
    <property type="entry name" value="lipoamide_DH"/>
    <property type="match status" value="1"/>
</dbReference>
<dbReference type="AlphaFoldDB" id="A0A7W6G8X4"/>
<dbReference type="Proteomes" id="UP000548867">
    <property type="component" value="Unassembled WGS sequence"/>
</dbReference>
<accession>A0A7W6G8X4</accession>
<feature type="binding site" evidence="11">
    <location>
        <position position="49"/>
    </location>
    <ligand>
        <name>FAD</name>
        <dbReference type="ChEBI" id="CHEBI:57692"/>
    </ligand>
</feature>
<reference evidence="16 17" key="1">
    <citation type="submission" date="2020-08" db="EMBL/GenBank/DDBJ databases">
        <title>Genomic Encyclopedia of Type Strains, Phase IV (KMG-IV): sequencing the most valuable type-strain genomes for metagenomic binning, comparative biology and taxonomic classification.</title>
        <authorList>
            <person name="Goeker M."/>
        </authorList>
    </citation>
    <scope>NUCLEOTIDE SEQUENCE [LARGE SCALE GENOMIC DNA]</scope>
    <source>
        <strain evidence="16 17">DSM 27057</strain>
    </source>
</reference>
<feature type="active site" description="Proton acceptor" evidence="10">
    <location>
        <position position="443"/>
    </location>
</feature>
<dbReference type="SUPFAM" id="SSF55424">
    <property type="entry name" value="FAD/NAD-linked reductases, dimerisation (C-terminal) domain"/>
    <property type="match status" value="1"/>
</dbReference>
<feature type="binding site" evidence="11">
    <location>
        <position position="311"/>
    </location>
    <ligand>
        <name>FAD</name>
        <dbReference type="ChEBI" id="CHEBI:57692"/>
    </ligand>
</feature>
<dbReference type="GO" id="GO:0006103">
    <property type="term" value="P:2-oxoglutarate metabolic process"/>
    <property type="evidence" value="ECO:0007669"/>
    <property type="project" value="TreeGrafter"/>
</dbReference>
<evidence type="ECO:0000259" key="14">
    <source>
        <dbReference type="Pfam" id="PF02852"/>
    </source>
</evidence>